<proteinExistence type="inferred from homology"/>
<dbReference type="EMBL" id="AMGV01000006">
    <property type="protein sequence ID" value="KEF56025.1"/>
    <property type="molecule type" value="Genomic_DNA"/>
</dbReference>
<evidence type="ECO:0000259" key="8">
    <source>
        <dbReference type="Pfam" id="PF00155"/>
    </source>
</evidence>
<dbReference type="InterPro" id="IPR015424">
    <property type="entry name" value="PyrdxlP-dep_Trfase"/>
</dbReference>
<evidence type="ECO:0000256" key="1">
    <source>
        <dbReference type="ARBA" id="ARBA00001933"/>
    </source>
</evidence>
<dbReference type="GO" id="GO:0030170">
    <property type="term" value="F:pyridoxal phosphate binding"/>
    <property type="evidence" value="ECO:0007669"/>
    <property type="project" value="InterPro"/>
</dbReference>
<name>A0A072PKH0_9EURO</name>
<comment type="cofactor">
    <cofactor evidence="1">
        <name>pyridoxal 5'-phosphate</name>
        <dbReference type="ChEBI" id="CHEBI:597326"/>
    </cofactor>
</comment>
<dbReference type="Proteomes" id="UP000027920">
    <property type="component" value="Unassembled WGS sequence"/>
</dbReference>
<dbReference type="InterPro" id="IPR004838">
    <property type="entry name" value="NHTrfase_class1_PyrdxlP-BS"/>
</dbReference>
<organism evidence="9 10">
    <name type="scientific">Exophiala aquamarina CBS 119918</name>
    <dbReference type="NCBI Taxonomy" id="1182545"/>
    <lineage>
        <taxon>Eukaryota</taxon>
        <taxon>Fungi</taxon>
        <taxon>Dikarya</taxon>
        <taxon>Ascomycota</taxon>
        <taxon>Pezizomycotina</taxon>
        <taxon>Eurotiomycetes</taxon>
        <taxon>Chaetothyriomycetidae</taxon>
        <taxon>Chaetothyriales</taxon>
        <taxon>Herpotrichiellaceae</taxon>
        <taxon>Exophiala</taxon>
    </lineage>
</organism>
<evidence type="ECO:0000256" key="7">
    <source>
        <dbReference type="RuleBase" id="RU000480"/>
    </source>
</evidence>
<evidence type="ECO:0000256" key="4">
    <source>
        <dbReference type="ARBA" id="ARBA00022576"/>
    </source>
</evidence>
<dbReference type="CDD" id="cd00609">
    <property type="entry name" value="AAT_like"/>
    <property type="match status" value="1"/>
</dbReference>
<evidence type="ECO:0000313" key="9">
    <source>
        <dbReference type="EMBL" id="KEF56025.1"/>
    </source>
</evidence>
<accession>A0A072PKH0</accession>
<evidence type="ECO:0000256" key="3">
    <source>
        <dbReference type="ARBA" id="ARBA00011738"/>
    </source>
</evidence>
<dbReference type="Gene3D" id="3.40.640.10">
    <property type="entry name" value="Type I PLP-dependent aspartate aminotransferase-like (Major domain)"/>
    <property type="match status" value="1"/>
</dbReference>
<dbReference type="FunFam" id="3.40.640.10:FF:000066">
    <property type="entry name" value="Aspartate aminotransferase"/>
    <property type="match status" value="1"/>
</dbReference>
<dbReference type="PANTHER" id="PTHR11879:SF20">
    <property type="entry name" value="ASPARTATE AMINOTRANSFERASE"/>
    <property type="match status" value="1"/>
</dbReference>
<dbReference type="Gene3D" id="3.90.1150.10">
    <property type="entry name" value="Aspartate Aminotransferase, domain 1"/>
    <property type="match status" value="1"/>
</dbReference>
<sequence>MGSMAPSLFSSLPEVAKDEVFSLMAAYSSDTDPNKVNLGAGVYRCDEGKSWPLKVVGQVEKSLHELQDISRHDYLAIEGDPRFLRVARNLLFSSAFESADGLQQSTESRVVSVQSISGTGANHVGARFLAENLRPRRVWLSDPTWANHHAIWESVGVAVHTYPYYNQESRALDFTAMMATLEQEAASEDVILLHACAHNPTGIDPSREQWAAIAELCQRKQLFPFFDSAYQGFASGSPAQDAWAVCHFYGLQPRLEMCVAQSFSKNFGLYGQRAGAFHLVMNDPCPYARDRVLSNLSQIIRSEYSVSPRYGSTIIRTILDNKTLSEEWLADLQTISGRIKAMRAALYDELCRLRTPGSWVHVLEQIGMFSYTGLTPSEVEILREKFHIYMLSSGRISVAGLNSTNVQYVAAAIHAVRANESYS</sequence>
<dbReference type="VEuPathDB" id="FungiDB:A1O9_07605"/>
<dbReference type="GO" id="GO:0006532">
    <property type="term" value="P:aspartate biosynthetic process"/>
    <property type="evidence" value="ECO:0007669"/>
    <property type="project" value="TreeGrafter"/>
</dbReference>
<feature type="domain" description="Aminotransferase class I/classII large" evidence="8">
    <location>
        <begin position="34"/>
        <end position="413"/>
    </location>
</feature>
<dbReference type="PANTHER" id="PTHR11879">
    <property type="entry name" value="ASPARTATE AMINOTRANSFERASE"/>
    <property type="match status" value="1"/>
</dbReference>
<evidence type="ECO:0000256" key="2">
    <source>
        <dbReference type="ARBA" id="ARBA00007441"/>
    </source>
</evidence>
<dbReference type="AlphaFoldDB" id="A0A072PKH0"/>
<dbReference type="GO" id="GO:0004069">
    <property type="term" value="F:L-aspartate:2-oxoglutarate aminotransferase activity"/>
    <property type="evidence" value="ECO:0007669"/>
    <property type="project" value="UniProtKB-EC"/>
</dbReference>
<keyword evidence="6" id="KW-0663">Pyridoxal phosphate</keyword>
<comment type="catalytic activity">
    <reaction evidence="7">
        <text>L-aspartate + 2-oxoglutarate = oxaloacetate + L-glutamate</text>
        <dbReference type="Rhea" id="RHEA:21824"/>
        <dbReference type="ChEBI" id="CHEBI:16452"/>
        <dbReference type="ChEBI" id="CHEBI:16810"/>
        <dbReference type="ChEBI" id="CHEBI:29985"/>
        <dbReference type="ChEBI" id="CHEBI:29991"/>
        <dbReference type="EC" id="2.6.1.1"/>
    </reaction>
</comment>
<evidence type="ECO:0000256" key="5">
    <source>
        <dbReference type="ARBA" id="ARBA00022679"/>
    </source>
</evidence>
<protein>
    <recommendedName>
        <fullName evidence="7">Aspartate aminotransferase</fullName>
        <ecNumber evidence="7">2.6.1.1</ecNumber>
    </recommendedName>
</protein>
<dbReference type="FunFam" id="3.90.1150.10:FF:000001">
    <property type="entry name" value="Aspartate aminotransferase"/>
    <property type="match status" value="1"/>
</dbReference>
<dbReference type="PROSITE" id="PS00105">
    <property type="entry name" value="AA_TRANSFER_CLASS_1"/>
    <property type="match status" value="1"/>
</dbReference>
<dbReference type="RefSeq" id="XP_013258615.1">
    <property type="nucleotide sequence ID" value="XM_013403161.1"/>
</dbReference>
<reference evidence="9 10" key="1">
    <citation type="submission" date="2013-03" db="EMBL/GenBank/DDBJ databases">
        <title>The Genome Sequence of Exophiala aquamarina CBS 119918.</title>
        <authorList>
            <consortium name="The Broad Institute Genomics Platform"/>
            <person name="Cuomo C."/>
            <person name="de Hoog S."/>
            <person name="Gorbushina A."/>
            <person name="Walker B."/>
            <person name="Young S.K."/>
            <person name="Zeng Q."/>
            <person name="Gargeya S."/>
            <person name="Fitzgerald M."/>
            <person name="Haas B."/>
            <person name="Abouelleil A."/>
            <person name="Allen A.W."/>
            <person name="Alvarado L."/>
            <person name="Arachchi H.M."/>
            <person name="Berlin A.M."/>
            <person name="Chapman S.B."/>
            <person name="Gainer-Dewar J."/>
            <person name="Goldberg J."/>
            <person name="Griggs A."/>
            <person name="Gujja S."/>
            <person name="Hansen M."/>
            <person name="Howarth C."/>
            <person name="Imamovic A."/>
            <person name="Ireland A."/>
            <person name="Larimer J."/>
            <person name="McCowan C."/>
            <person name="Murphy C."/>
            <person name="Pearson M."/>
            <person name="Poon T.W."/>
            <person name="Priest M."/>
            <person name="Roberts A."/>
            <person name="Saif S."/>
            <person name="Shea T."/>
            <person name="Sisk P."/>
            <person name="Sykes S."/>
            <person name="Wortman J."/>
            <person name="Nusbaum C."/>
            <person name="Birren B."/>
        </authorList>
    </citation>
    <scope>NUCLEOTIDE SEQUENCE [LARGE SCALE GENOMIC DNA]</scope>
    <source>
        <strain evidence="9 10">CBS 119918</strain>
    </source>
</reference>
<keyword evidence="4 7" id="KW-0032">Aminotransferase</keyword>
<comment type="subunit">
    <text evidence="3 7">Homodimer.</text>
</comment>
<dbReference type="EC" id="2.6.1.1" evidence="7"/>
<dbReference type="GeneID" id="25282519"/>
<dbReference type="InterPro" id="IPR000796">
    <property type="entry name" value="Asp_trans"/>
</dbReference>
<comment type="miscellaneous">
    <text evidence="7">In eukaryotes there are cytoplasmic, mitochondrial and chloroplastic isozymes.</text>
</comment>
<dbReference type="OrthoDB" id="4105682at2759"/>
<dbReference type="GO" id="GO:0005829">
    <property type="term" value="C:cytosol"/>
    <property type="evidence" value="ECO:0007669"/>
    <property type="project" value="TreeGrafter"/>
</dbReference>
<evidence type="ECO:0000313" key="10">
    <source>
        <dbReference type="Proteomes" id="UP000027920"/>
    </source>
</evidence>
<keyword evidence="10" id="KW-1185">Reference proteome</keyword>
<keyword evidence="5 7" id="KW-0808">Transferase</keyword>
<dbReference type="SUPFAM" id="SSF53383">
    <property type="entry name" value="PLP-dependent transferases"/>
    <property type="match status" value="1"/>
</dbReference>
<dbReference type="InterPro" id="IPR015422">
    <property type="entry name" value="PyrdxlP-dep_Trfase_small"/>
</dbReference>
<dbReference type="InterPro" id="IPR015421">
    <property type="entry name" value="PyrdxlP-dep_Trfase_major"/>
</dbReference>
<comment type="similarity">
    <text evidence="2">Belongs to the class-I pyridoxal-phosphate-dependent aminotransferase family.</text>
</comment>
<dbReference type="Pfam" id="PF00155">
    <property type="entry name" value="Aminotran_1_2"/>
    <property type="match status" value="1"/>
</dbReference>
<dbReference type="InterPro" id="IPR004839">
    <property type="entry name" value="Aminotransferase_I/II_large"/>
</dbReference>
<dbReference type="STRING" id="1182545.A0A072PKH0"/>
<comment type="caution">
    <text evidence="9">The sequence shown here is derived from an EMBL/GenBank/DDBJ whole genome shotgun (WGS) entry which is preliminary data.</text>
</comment>
<dbReference type="NCBIfam" id="NF006719">
    <property type="entry name" value="PRK09257.1"/>
    <property type="match status" value="1"/>
</dbReference>
<evidence type="ECO:0000256" key="6">
    <source>
        <dbReference type="ARBA" id="ARBA00022898"/>
    </source>
</evidence>
<dbReference type="PRINTS" id="PR00799">
    <property type="entry name" value="TRANSAMINASE"/>
</dbReference>
<gene>
    <name evidence="9" type="ORF">A1O9_07605</name>
</gene>
<dbReference type="HOGENOM" id="CLU_032440_1_2_1"/>